<dbReference type="AlphaFoldDB" id="A0A6M3IWH1"/>
<accession>A0A6M3IWH1</accession>
<dbReference type="EMBL" id="MT141427">
    <property type="protein sequence ID" value="QJA60972.1"/>
    <property type="molecule type" value="Genomic_DNA"/>
</dbReference>
<organism evidence="1">
    <name type="scientific">viral metagenome</name>
    <dbReference type="NCBI Taxonomy" id="1070528"/>
    <lineage>
        <taxon>unclassified sequences</taxon>
        <taxon>metagenomes</taxon>
        <taxon>organismal metagenomes</taxon>
    </lineage>
</organism>
<protein>
    <submittedName>
        <fullName evidence="1">Uncharacterized protein</fullName>
    </submittedName>
</protein>
<gene>
    <name evidence="1" type="ORF">MM415B01011_0007</name>
</gene>
<sequence length="266" mass="30336">MNKYTPETLRDGKNIPMGFAEMCDWLDAHADAWQQQVERLEEAAWLLENCEAAFNDEEAYIWWDRRGAFIALAQEKRERYIEQAERIELAAAREWRGIATIEDKQILSDAARRQRENETVALAQDDASPYCQDCGACGEEGCCPPSTCTHGPHCLYGEYYDSLGQEKEEMKRITVEMLRKHHACEDQVELFEETFPKGAPVTMRSLAKAQKAGLDVLWCERLLTGQAWAEYEKVKGQARAEYDKAMRPALVPALAQEKGADDDLHP</sequence>
<evidence type="ECO:0000313" key="1">
    <source>
        <dbReference type="EMBL" id="QJA60972.1"/>
    </source>
</evidence>
<proteinExistence type="predicted"/>
<reference evidence="1" key="1">
    <citation type="submission" date="2020-03" db="EMBL/GenBank/DDBJ databases">
        <title>The deep terrestrial virosphere.</title>
        <authorList>
            <person name="Holmfeldt K."/>
            <person name="Nilsson E."/>
            <person name="Simone D."/>
            <person name="Lopez-Fernandez M."/>
            <person name="Wu X."/>
            <person name="de Brujin I."/>
            <person name="Lundin D."/>
            <person name="Andersson A."/>
            <person name="Bertilsson S."/>
            <person name="Dopson M."/>
        </authorList>
    </citation>
    <scope>NUCLEOTIDE SEQUENCE</scope>
    <source>
        <strain evidence="1">MM415B01011</strain>
    </source>
</reference>
<name>A0A6M3IWH1_9ZZZZ</name>